<evidence type="ECO:0000313" key="2">
    <source>
        <dbReference type="EMBL" id="KLH99366.1"/>
    </source>
</evidence>
<evidence type="ECO:0000313" key="3">
    <source>
        <dbReference type="Proteomes" id="UP000035218"/>
    </source>
</evidence>
<dbReference type="EMBL" id="LDCN01000003">
    <property type="protein sequence ID" value="KLH99366.1"/>
    <property type="molecule type" value="Genomic_DNA"/>
</dbReference>
<reference evidence="2 3" key="1">
    <citation type="submission" date="2015-05" db="EMBL/GenBank/DDBJ databases">
        <title>Genome sequencing project for genomic taxonomy and phylogenomics of Bacillus-like bacteria.</title>
        <authorList>
            <person name="Liu B."/>
            <person name="Wang J."/>
            <person name="Zhu Y."/>
            <person name="Liu G."/>
            <person name="Chen Q."/>
            <person name="Chen Z."/>
            <person name="Lan J."/>
            <person name="Che J."/>
            <person name="Ge C."/>
            <person name="Shi H."/>
            <person name="Pan Z."/>
            <person name="Liu X."/>
        </authorList>
    </citation>
    <scope>NUCLEOTIDE SEQUENCE [LARGE SCALE GENOMIC DNA]</scope>
    <source>
        <strain evidence="2 3">DSM 9885</strain>
    </source>
</reference>
<comment type="caution">
    <text evidence="2">The sequence shown here is derived from an EMBL/GenBank/DDBJ whole genome shotgun (WGS) entry which is preliminary data.</text>
</comment>
<name>A0A837KRK7_9BACL</name>
<evidence type="ECO:0000313" key="4">
    <source>
        <dbReference type="Proteomes" id="UP000319498"/>
    </source>
</evidence>
<gene>
    <name evidence="2" type="ORF">AA984_12760</name>
    <name evidence="1" type="ORF">BFO01nite_13040</name>
</gene>
<dbReference type="AlphaFoldDB" id="A0A837KRK7"/>
<protein>
    <submittedName>
        <fullName evidence="2">Uncharacterized protein</fullName>
    </submittedName>
</protein>
<evidence type="ECO:0000313" key="1">
    <source>
        <dbReference type="EMBL" id="GED57172.1"/>
    </source>
</evidence>
<dbReference type="Proteomes" id="UP000035218">
    <property type="component" value="Unassembled WGS sequence"/>
</dbReference>
<keyword evidence="4" id="KW-1185">Reference proteome</keyword>
<organism evidence="2 3">
    <name type="scientific">Brevibacillus formosus</name>
    <dbReference type="NCBI Taxonomy" id="54913"/>
    <lineage>
        <taxon>Bacteria</taxon>
        <taxon>Bacillati</taxon>
        <taxon>Bacillota</taxon>
        <taxon>Bacilli</taxon>
        <taxon>Bacillales</taxon>
        <taxon>Paenibacillaceae</taxon>
        <taxon>Brevibacillus</taxon>
    </lineage>
</organism>
<dbReference type="EMBL" id="BJOL01000006">
    <property type="protein sequence ID" value="GED57172.1"/>
    <property type="molecule type" value="Genomic_DNA"/>
</dbReference>
<dbReference type="GeneID" id="87585940"/>
<dbReference type="RefSeq" id="WP_047070216.1">
    <property type="nucleotide sequence ID" value="NZ_BJOL01000006.1"/>
</dbReference>
<dbReference type="OrthoDB" id="7107761at2"/>
<sequence length="470" mass="55014">MQLSLFDEKEIRLPSRYEDLDESYKGRLSPNEKLLSLINRAQKSMQINGGIRFLPIYGESGAGKSCAAREISTHIPSVRTFVLERKEIESKDELINRVVYERERNESKILVAVIDQYEENVADREKIPTKFIEYLSLLDRGDFRYIPIVFLWLTTSKEFQSMLQNATSRNRRILLEENFTIIGPLKDEWPRIIEETFSFHNNEKTLADFGVLKEDLIDIGRDTNTIGAAIESVGSILSENIDNIQNLSEYQVIIMWPVADSLRNQRVMQFSKAREGYKLNWDFWYSQLNEEDRSQLPLKELNRTRLYFDFRVIPVRVADLHRLCINLDIEETSFGKTYIDRFKNTHFYHVVSGGWDTYEYNPVKERESKRSKDAEAWYNTVTEKSIRLGQRISKVFKECGFDSSYEESISSKYSRVRADIFIRRPGTTKSQVIIELKAYSSENTMPSTIKDAIKVTLRRHAQFAGFLQRQ</sequence>
<reference evidence="1 4" key="2">
    <citation type="submission" date="2019-06" db="EMBL/GenBank/DDBJ databases">
        <title>Whole genome shotgun sequence of Brevibacillus formosus NBRC 15716.</title>
        <authorList>
            <person name="Hosoyama A."/>
            <person name="Uohara A."/>
            <person name="Ohji S."/>
            <person name="Ichikawa N."/>
        </authorList>
    </citation>
    <scope>NUCLEOTIDE SEQUENCE [LARGE SCALE GENOMIC DNA]</scope>
    <source>
        <strain evidence="1 4">NBRC 15716</strain>
    </source>
</reference>
<proteinExistence type="predicted"/>
<dbReference type="Proteomes" id="UP000319498">
    <property type="component" value="Unassembled WGS sequence"/>
</dbReference>
<accession>A0A837KRK7</accession>